<proteinExistence type="predicted"/>
<protein>
    <submittedName>
        <fullName evidence="2">ABC transporter substrate-binding protein</fullName>
    </submittedName>
</protein>
<dbReference type="Gene3D" id="3.40.190.10">
    <property type="entry name" value="Periplasmic binding protein-like II"/>
    <property type="match status" value="2"/>
</dbReference>
<gene>
    <name evidence="2" type="ORF">GCM10007298_06340</name>
</gene>
<dbReference type="InterPro" id="IPR015168">
    <property type="entry name" value="SsuA/THI5"/>
</dbReference>
<dbReference type="EMBL" id="BMCS01000001">
    <property type="protein sequence ID" value="GGF13126.1"/>
    <property type="molecule type" value="Genomic_DNA"/>
</dbReference>
<accession>A0ABQ1UB39</accession>
<evidence type="ECO:0000313" key="2">
    <source>
        <dbReference type="EMBL" id="GGF13126.1"/>
    </source>
</evidence>
<comment type="caution">
    <text evidence="2">The sequence shown here is derived from an EMBL/GenBank/DDBJ whole genome shotgun (WGS) entry which is preliminary data.</text>
</comment>
<organism evidence="2 3">
    <name type="scientific">Williamsia phyllosphaerae</name>
    <dbReference type="NCBI Taxonomy" id="885042"/>
    <lineage>
        <taxon>Bacteria</taxon>
        <taxon>Bacillati</taxon>
        <taxon>Actinomycetota</taxon>
        <taxon>Actinomycetes</taxon>
        <taxon>Mycobacteriales</taxon>
        <taxon>Nocardiaceae</taxon>
        <taxon>Williamsia</taxon>
    </lineage>
</organism>
<sequence length="350" mass="37546">MEIDVRTPRVLIVAVAVLMTAVGVTACTGDPAVDENGVTTLRYQGWPGQVILPEVAEHLGFFDGKIKLDWVGNTISGPQDIQSAATGQTDFGGAFAGAVAKLITSGAPITSVINYYGTDQQTIAGFYVRDDSPITKPTDLVGKKIGVNTLGGQLEADIHDQLKKDGLSQDQIKTVQLVALPAPNTEDALRKGQIDAAGLSGQFQQRAVINGGLRAVFTDLSLYGPFNGGPYVFRNDLIKKNPDGVRAFTAGVAKAIEWERTTPREKVLATFTDIVTKRQRPNDDTSSLKYWLSVGVPSKGGLLSDSDFTRWQSWLQDTGSITGDLDASKFYTNEFNPYADQGAKSDAKVG</sequence>
<keyword evidence="3" id="KW-1185">Reference proteome</keyword>
<dbReference type="PANTHER" id="PTHR30024:SF42">
    <property type="entry name" value="ALIPHATIC SULFONATES-BINDING PROTEIN-RELATED"/>
    <property type="match status" value="1"/>
</dbReference>
<dbReference type="SUPFAM" id="SSF53850">
    <property type="entry name" value="Periplasmic binding protein-like II"/>
    <property type="match status" value="1"/>
</dbReference>
<name>A0ABQ1UB39_9NOCA</name>
<dbReference type="PANTHER" id="PTHR30024">
    <property type="entry name" value="ALIPHATIC SULFONATES-BINDING PROTEIN-RELATED"/>
    <property type="match status" value="1"/>
</dbReference>
<dbReference type="Proteomes" id="UP000632454">
    <property type="component" value="Unassembled WGS sequence"/>
</dbReference>
<reference evidence="3" key="1">
    <citation type="journal article" date="2019" name="Int. J. Syst. Evol. Microbiol.">
        <title>The Global Catalogue of Microorganisms (GCM) 10K type strain sequencing project: providing services to taxonomists for standard genome sequencing and annotation.</title>
        <authorList>
            <consortium name="The Broad Institute Genomics Platform"/>
            <consortium name="The Broad Institute Genome Sequencing Center for Infectious Disease"/>
            <person name="Wu L."/>
            <person name="Ma J."/>
        </authorList>
    </citation>
    <scope>NUCLEOTIDE SEQUENCE [LARGE SCALE GENOMIC DNA]</scope>
    <source>
        <strain evidence="3">CCM 7855</strain>
    </source>
</reference>
<evidence type="ECO:0000313" key="3">
    <source>
        <dbReference type="Proteomes" id="UP000632454"/>
    </source>
</evidence>
<feature type="domain" description="SsuA/THI5-like" evidence="1">
    <location>
        <begin position="55"/>
        <end position="265"/>
    </location>
</feature>
<dbReference type="PROSITE" id="PS51257">
    <property type="entry name" value="PROKAR_LIPOPROTEIN"/>
    <property type="match status" value="1"/>
</dbReference>
<dbReference type="Pfam" id="PF09084">
    <property type="entry name" value="NMT1"/>
    <property type="match status" value="1"/>
</dbReference>
<evidence type="ECO:0000259" key="1">
    <source>
        <dbReference type="Pfam" id="PF09084"/>
    </source>
</evidence>